<dbReference type="EMBL" id="KQ086400">
    <property type="protein sequence ID" value="KLO04938.1"/>
    <property type="molecule type" value="Genomic_DNA"/>
</dbReference>
<evidence type="ECO:0000313" key="1">
    <source>
        <dbReference type="EMBL" id="KLO04938.1"/>
    </source>
</evidence>
<protein>
    <submittedName>
        <fullName evidence="1">Uncharacterized protein</fullName>
    </submittedName>
</protein>
<dbReference type="InParanoid" id="A0A0H2R666"/>
<feature type="non-terminal residue" evidence="1">
    <location>
        <position position="93"/>
    </location>
</feature>
<keyword evidence="2" id="KW-1185">Reference proteome</keyword>
<accession>A0A0H2R666</accession>
<dbReference type="OrthoDB" id="3060734at2759"/>
<sequence length="93" mass="10648">LGCKHRPAAILFWTARQRILAKPPIGEVKKDLTGFGDAWRAWYTGLMPEWRTSSSSPGRWPLLRNPPPGEPWSEVRKGERNGVLLLILSLSWW</sequence>
<gene>
    <name evidence="1" type="ORF">SCHPADRAFT_791541</name>
</gene>
<proteinExistence type="predicted"/>
<feature type="non-terminal residue" evidence="1">
    <location>
        <position position="1"/>
    </location>
</feature>
<dbReference type="AlphaFoldDB" id="A0A0H2R666"/>
<dbReference type="Proteomes" id="UP000053477">
    <property type="component" value="Unassembled WGS sequence"/>
</dbReference>
<name>A0A0H2R666_9AGAM</name>
<reference evidence="1 2" key="1">
    <citation type="submission" date="2015-04" db="EMBL/GenBank/DDBJ databases">
        <title>Complete genome sequence of Schizopora paradoxa KUC8140, a cosmopolitan wood degrader in East Asia.</title>
        <authorList>
            <consortium name="DOE Joint Genome Institute"/>
            <person name="Min B."/>
            <person name="Park H."/>
            <person name="Jang Y."/>
            <person name="Kim J.-J."/>
            <person name="Kim K.H."/>
            <person name="Pangilinan J."/>
            <person name="Lipzen A."/>
            <person name="Riley R."/>
            <person name="Grigoriev I.V."/>
            <person name="Spatafora J.W."/>
            <person name="Choi I.-G."/>
        </authorList>
    </citation>
    <scope>NUCLEOTIDE SEQUENCE [LARGE SCALE GENOMIC DNA]</scope>
    <source>
        <strain evidence="1 2">KUC8140</strain>
    </source>
</reference>
<evidence type="ECO:0000313" key="2">
    <source>
        <dbReference type="Proteomes" id="UP000053477"/>
    </source>
</evidence>
<organism evidence="1 2">
    <name type="scientific">Schizopora paradoxa</name>
    <dbReference type="NCBI Taxonomy" id="27342"/>
    <lineage>
        <taxon>Eukaryota</taxon>
        <taxon>Fungi</taxon>
        <taxon>Dikarya</taxon>
        <taxon>Basidiomycota</taxon>
        <taxon>Agaricomycotina</taxon>
        <taxon>Agaricomycetes</taxon>
        <taxon>Hymenochaetales</taxon>
        <taxon>Schizoporaceae</taxon>
        <taxon>Schizopora</taxon>
    </lineage>
</organism>